<keyword evidence="1 2" id="KW-0732">Signal</keyword>
<dbReference type="InterPro" id="IPR038404">
    <property type="entry name" value="TRAP_DctP_sf"/>
</dbReference>
<reference evidence="3 4" key="1">
    <citation type="submission" date="2018-08" db="EMBL/GenBank/DDBJ databases">
        <title>A genome reference for cultivated species of the human gut microbiota.</title>
        <authorList>
            <person name="Zou Y."/>
            <person name="Xue W."/>
            <person name="Luo G."/>
        </authorList>
    </citation>
    <scope>NUCLEOTIDE SEQUENCE [LARGE SCALE GENOMIC DNA]</scope>
    <source>
        <strain evidence="3 4">TF09-3</strain>
    </source>
</reference>
<gene>
    <name evidence="3" type="ORF">DXC93_01345</name>
</gene>
<dbReference type="NCBIfam" id="NF037995">
    <property type="entry name" value="TRAP_S1"/>
    <property type="match status" value="1"/>
</dbReference>
<dbReference type="PANTHER" id="PTHR33376">
    <property type="match status" value="1"/>
</dbReference>
<evidence type="ECO:0000313" key="4">
    <source>
        <dbReference type="Proteomes" id="UP000261324"/>
    </source>
</evidence>
<dbReference type="GO" id="GO:0055085">
    <property type="term" value="P:transmembrane transport"/>
    <property type="evidence" value="ECO:0007669"/>
    <property type="project" value="InterPro"/>
</dbReference>
<accession>A0A3E4Q2T5</accession>
<comment type="caution">
    <text evidence="3">The sequence shown here is derived from an EMBL/GenBank/DDBJ whole genome shotgun (WGS) entry which is preliminary data.</text>
</comment>
<name>A0A3E4Q2T5_9FIRM</name>
<evidence type="ECO:0000313" key="3">
    <source>
        <dbReference type="EMBL" id="RGK86500.1"/>
    </source>
</evidence>
<dbReference type="Pfam" id="PF03480">
    <property type="entry name" value="DctP"/>
    <property type="match status" value="1"/>
</dbReference>
<dbReference type="InterPro" id="IPR018389">
    <property type="entry name" value="DctP_fam"/>
</dbReference>
<evidence type="ECO:0000256" key="2">
    <source>
        <dbReference type="SAM" id="SignalP"/>
    </source>
</evidence>
<feature type="chain" id="PRO_5039004399" evidence="2">
    <location>
        <begin position="22"/>
        <end position="328"/>
    </location>
</feature>
<dbReference type="Gene3D" id="3.40.190.170">
    <property type="entry name" value="Bacterial extracellular solute-binding protein, family 7"/>
    <property type="match status" value="1"/>
</dbReference>
<dbReference type="EMBL" id="QSRA01000001">
    <property type="protein sequence ID" value="RGK86500.1"/>
    <property type="molecule type" value="Genomic_DNA"/>
</dbReference>
<dbReference type="CDD" id="cd13669">
    <property type="entry name" value="PBP2_TRAP_TM0322_like"/>
    <property type="match status" value="1"/>
</dbReference>
<protein>
    <submittedName>
        <fullName evidence="3">C4-dicarboxylate ABC transporter</fullName>
    </submittedName>
</protein>
<dbReference type="RefSeq" id="WP_117658631.1">
    <property type="nucleotide sequence ID" value="NZ_QSRA01000001.1"/>
</dbReference>
<dbReference type="Proteomes" id="UP000261324">
    <property type="component" value="Unassembled WGS sequence"/>
</dbReference>
<sequence>MKKLVSICLIGALMASLAGCAKTGKKQDEYILQIGTVLNEADPLYVALTEVFEKQVEEKTNGAIDVQIYSGGQLGTDEDVLEQALVGSGVGVITEAGRLSNYVYDFGVLLAPYVASDYEEAQKLFETNTYHELCNRLEDKGFHILSFNYYQGERELFTRKPVAEPADLSGQRIRSSGAQVVTSTLEAMGANTNVLAWSESYQALQQKVIDGVEVHLSAAVGSSIQEVTNYLSFTGHQQLLTALVVSQKWFENLPKEYQEIITDASYEAGISGSESVIHKNDEYLQTLIDGGIEVVDCDVEAFRKACEVVYDELGYTDIKAKLDAELGR</sequence>
<dbReference type="PROSITE" id="PS51257">
    <property type="entry name" value="PROKAR_LIPOPROTEIN"/>
    <property type="match status" value="1"/>
</dbReference>
<dbReference type="AlphaFoldDB" id="A0A3E4Q2T5"/>
<evidence type="ECO:0000256" key="1">
    <source>
        <dbReference type="ARBA" id="ARBA00022729"/>
    </source>
</evidence>
<organism evidence="3 4">
    <name type="scientific">Dorea formicigenerans</name>
    <dbReference type="NCBI Taxonomy" id="39486"/>
    <lineage>
        <taxon>Bacteria</taxon>
        <taxon>Bacillati</taxon>
        <taxon>Bacillota</taxon>
        <taxon>Clostridia</taxon>
        <taxon>Lachnospirales</taxon>
        <taxon>Lachnospiraceae</taxon>
        <taxon>Dorea</taxon>
    </lineage>
</organism>
<feature type="signal peptide" evidence="2">
    <location>
        <begin position="1"/>
        <end position="21"/>
    </location>
</feature>
<dbReference type="PANTHER" id="PTHR33376:SF3">
    <property type="entry name" value="C4-DICARBOXYLATE-BINDING PROTEIN"/>
    <property type="match status" value="1"/>
</dbReference>
<proteinExistence type="predicted"/>